<dbReference type="PANTHER" id="PTHR34582:SF6">
    <property type="entry name" value="UPF0702 TRANSMEMBRANE PROTEIN YCAP"/>
    <property type="match status" value="1"/>
</dbReference>
<dbReference type="PANTHER" id="PTHR34582">
    <property type="entry name" value="UPF0702 TRANSMEMBRANE PROTEIN YCAP"/>
    <property type="match status" value="1"/>
</dbReference>
<feature type="transmembrane region" description="Helical" evidence="7">
    <location>
        <begin position="43"/>
        <end position="59"/>
    </location>
</feature>
<comment type="subcellular location">
    <subcellularLocation>
        <location evidence="1">Cell membrane</location>
        <topology evidence="1">Multi-pass membrane protein</topology>
    </subcellularLocation>
</comment>
<reference evidence="10" key="1">
    <citation type="submission" date="2021-03" db="EMBL/GenBank/DDBJ databases">
        <title>Identification and antibiotic profiling of Wohlfahrtiimonas chitiniclastica, an underestimated human pathogen.</title>
        <authorList>
            <person name="Kopf A."/>
            <person name="Bunk B."/>
            <person name="Coldewey S."/>
            <person name="Gunzer F."/>
            <person name="Riedel T."/>
            <person name="Schroettner P."/>
        </authorList>
    </citation>
    <scope>NUCLEOTIDE SEQUENCE</scope>
    <source>
        <strain evidence="10">DSM 100917</strain>
    </source>
</reference>
<feature type="transmembrane region" description="Helical" evidence="7">
    <location>
        <begin position="12"/>
        <end position="31"/>
    </location>
</feature>
<dbReference type="AlphaFoldDB" id="A0AB35BY87"/>
<keyword evidence="4 7" id="KW-0812">Transmembrane</keyword>
<dbReference type="InterPro" id="IPR023090">
    <property type="entry name" value="UPF0702_alpha/beta_dom_sf"/>
</dbReference>
<dbReference type="InterPro" id="IPR048454">
    <property type="entry name" value="YetF_N"/>
</dbReference>
<evidence type="ECO:0000259" key="8">
    <source>
        <dbReference type="Pfam" id="PF04239"/>
    </source>
</evidence>
<sequence>MFDLSLHMQSSMVIKLVVGMLCVLIFLRISGKSQMSQMTPTDVVNSFVIGAIVGGTIYAPALSVWHMVFGIVVWTIINLFIHKLTKIRFFSDLFYGRVVFLVKDGKLDVKAMKQNKINAEQLTAKLREQRIFSLLDVDDVRLETDGQFTVFLKTEACLGFLLINQGSILEDNLKDAQRSSTWLKQEMLKLGYANIEDLYCVEWTPNRGFFVVDNEGNSSGITAKSVDLK</sequence>
<comment type="caution">
    <text evidence="10">The sequence shown here is derived from an EMBL/GenBank/DDBJ whole genome shotgun (WGS) entry which is preliminary data.</text>
</comment>
<evidence type="ECO:0000256" key="1">
    <source>
        <dbReference type="ARBA" id="ARBA00004651"/>
    </source>
</evidence>
<name>A0AB35BY87_9GAMM</name>
<dbReference type="GO" id="GO:0005886">
    <property type="term" value="C:plasma membrane"/>
    <property type="evidence" value="ECO:0007669"/>
    <property type="project" value="UniProtKB-SubCell"/>
</dbReference>
<evidence type="ECO:0000256" key="3">
    <source>
        <dbReference type="ARBA" id="ARBA00022475"/>
    </source>
</evidence>
<dbReference type="Gene3D" id="3.30.240.20">
    <property type="entry name" value="bsu07140 like domains"/>
    <property type="match status" value="2"/>
</dbReference>
<evidence type="ECO:0000256" key="2">
    <source>
        <dbReference type="ARBA" id="ARBA00006448"/>
    </source>
</evidence>
<dbReference type="RefSeq" id="WP_008315970.1">
    <property type="nucleotide sequence ID" value="NZ_JAGIBR010000012.1"/>
</dbReference>
<gene>
    <name evidence="10" type="ORF">J7561_08625</name>
</gene>
<evidence type="ECO:0000313" key="11">
    <source>
        <dbReference type="Proteomes" id="UP000680020"/>
    </source>
</evidence>
<dbReference type="InterPro" id="IPR007353">
    <property type="entry name" value="DUF421"/>
</dbReference>
<dbReference type="Pfam" id="PF20730">
    <property type="entry name" value="YetF_N"/>
    <property type="match status" value="1"/>
</dbReference>
<keyword evidence="5 7" id="KW-1133">Transmembrane helix</keyword>
<accession>A0AB35BY87</accession>
<keyword evidence="6 7" id="KW-0472">Membrane</keyword>
<evidence type="ECO:0000259" key="9">
    <source>
        <dbReference type="Pfam" id="PF20730"/>
    </source>
</evidence>
<dbReference type="Proteomes" id="UP000680020">
    <property type="component" value="Unassembled WGS sequence"/>
</dbReference>
<keyword evidence="3" id="KW-1003">Cell membrane</keyword>
<feature type="transmembrane region" description="Helical" evidence="7">
    <location>
        <begin position="65"/>
        <end position="81"/>
    </location>
</feature>
<feature type="domain" description="YetF-like N-terminal transmembrane" evidence="9">
    <location>
        <begin position="10"/>
        <end position="83"/>
    </location>
</feature>
<evidence type="ECO:0000256" key="7">
    <source>
        <dbReference type="SAM" id="Phobius"/>
    </source>
</evidence>
<organism evidence="10 11">
    <name type="scientific">Wohlfahrtiimonas chitiniclastica</name>
    <dbReference type="NCBI Taxonomy" id="400946"/>
    <lineage>
        <taxon>Bacteria</taxon>
        <taxon>Pseudomonadati</taxon>
        <taxon>Pseudomonadota</taxon>
        <taxon>Gammaproteobacteria</taxon>
        <taxon>Cardiobacteriales</taxon>
        <taxon>Ignatzschineriaceae</taxon>
        <taxon>Wohlfahrtiimonas</taxon>
    </lineage>
</organism>
<evidence type="ECO:0000256" key="6">
    <source>
        <dbReference type="ARBA" id="ARBA00023136"/>
    </source>
</evidence>
<feature type="domain" description="YetF C-terminal" evidence="8">
    <location>
        <begin position="86"/>
        <end position="204"/>
    </location>
</feature>
<proteinExistence type="inferred from homology"/>
<evidence type="ECO:0000256" key="4">
    <source>
        <dbReference type="ARBA" id="ARBA00022692"/>
    </source>
</evidence>
<comment type="similarity">
    <text evidence="2">Belongs to the UPF0702 family.</text>
</comment>
<protein>
    <submittedName>
        <fullName evidence="10">DUF421 domain-containing protein</fullName>
    </submittedName>
</protein>
<evidence type="ECO:0000313" key="10">
    <source>
        <dbReference type="EMBL" id="MBS7825265.1"/>
    </source>
</evidence>
<evidence type="ECO:0000256" key="5">
    <source>
        <dbReference type="ARBA" id="ARBA00022989"/>
    </source>
</evidence>
<dbReference type="Pfam" id="PF04239">
    <property type="entry name" value="DUF421"/>
    <property type="match status" value="1"/>
</dbReference>
<dbReference type="EMBL" id="JAGIBU010000009">
    <property type="protein sequence ID" value="MBS7825265.1"/>
    <property type="molecule type" value="Genomic_DNA"/>
</dbReference>